<gene>
    <name evidence="2" type="ORF">AAE3_LOCUS11722</name>
</gene>
<evidence type="ECO:0000256" key="1">
    <source>
        <dbReference type="SAM" id="MobiDB-lite"/>
    </source>
</evidence>
<dbReference type="Proteomes" id="UP000467700">
    <property type="component" value="Unassembled WGS sequence"/>
</dbReference>
<comment type="caution">
    <text evidence="2">The sequence shown here is derived from an EMBL/GenBank/DDBJ whole genome shotgun (WGS) entry which is preliminary data.</text>
</comment>
<accession>A0A8S0VU34</accession>
<sequence length="280" mass="30391">MVTINPNGNGHARDHNALQTRRLGMDALEGKIVYLARQTSPHSILVGLVTQDKQPLDITLLADTTRLPATVIYHLYHLYHPYQPYHLCRLLVDVLVLLLSTVKNVRQPGANFGGRFSFGEGARNMRIDGIRVDVDVGPGSTGSQSAVRTPSDGEDDENATMQDEASTSDSDSPSTPSTLDSDNQGPRSRPGPYSYFGRDPRCGPDGASAHRGHRYPNHSAPYTMPPPPGRRIEAFHGIEDMDMDGLNVNVRGGRACDGIGAFNYAKGIKIKGGNVFLSLD</sequence>
<evidence type="ECO:0000313" key="2">
    <source>
        <dbReference type="EMBL" id="CAA7269519.1"/>
    </source>
</evidence>
<dbReference type="EMBL" id="CACVBS010000079">
    <property type="protein sequence ID" value="CAA7269519.1"/>
    <property type="molecule type" value="Genomic_DNA"/>
</dbReference>
<keyword evidence="3" id="KW-1185">Reference proteome</keyword>
<dbReference type="OrthoDB" id="10434489at2759"/>
<organism evidence="2 3">
    <name type="scientific">Cyclocybe aegerita</name>
    <name type="common">Black poplar mushroom</name>
    <name type="synonym">Agrocybe aegerita</name>
    <dbReference type="NCBI Taxonomy" id="1973307"/>
    <lineage>
        <taxon>Eukaryota</taxon>
        <taxon>Fungi</taxon>
        <taxon>Dikarya</taxon>
        <taxon>Basidiomycota</taxon>
        <taxon>Agaricomycotina</taxon>
        <taxon>Agaricomycetes</taxon>
        <taxon>Agaricomycetidae</taxon>
        <taxon>Agaricales</taxon>
        <taxon>Agaricineae</taxon>
        <taxon>Bolbitiaceae</taxon>
        <taxon>Cyclocybe</taxon>
    </lineage>
</organism>
<proteinExistence type="predicted"/>
<feature type="compositionally biased region" description="Low complexity" evidence="1">
    <location>
        <begin position="167"/>
        <end position="182"/>
    </location>
</feature>
<name>A0A8S0VU34_CYCAE</name>
<protein>
    <submittedName>
        <fullName evidence="2">Uncharacterized protein</fullName>
    </submittedName>
</protein>
<reference evidence="2 3" key="1">
    <citation type="submission" date="2020-01" db="EMBL/GenBank/DDBJ databases">
        <authorList>
            <person name="Gupta K D."/>
        </authorList>
    </citation>
    <scope>NUCLEOTIDE SEQUENCE [LARGE SCALE GENOMIC DNA]</scope>
</reference>
<dbReference type="AlphaFoldDB" id="A0A8S0VU34"/>
<evidence type="ECO:0000313" key="3">
    <source>
        <dbReference type="Proteomes" id="UP000467700"/>
    </source>
</evidence>
<feature type="region of interest" description="Disordered" evidence="1">
    <location>
        <begin position="132"/>
        <end position="228"/>
    </location>
</feature>